<dbReference type="RefSeq" id="WP_216714751.1">
    <property type="nucleotide sequence ID" value="NZ_JACVEL010000015.1"/>
</dbReference>
<dbReference type="EMBL" id="JACVEL010000015">
    <property type="protein sequence ID" value="MBC9813774.1"/>
    <property type="molecule type" value="Genomic_DNA"/>
</dbReference>
<dbReference type="Pfam" id="PF13620">
    <property type="entry name" value="CarboxypepD_reg"/>
    <property type="match status" value="1"/>
</dbReference>
<keyword evidence="3" id="KW-0998">Cell outer membrane</keyword>
<evidence type="ECO:0000313" key="5">
    <source>
        <dbReference type="EMBL" id="MBC9813774.1"/>
    </source>
</evidence>
<dbReference type="AlphaFoldDB" id="A0A8J6P804"/>
<comment type="subcellular location">
    <subcellularLocation>
        <location evidence="1">Cell outer membrane</location>
    </subcellularLocation>
</comment>
<dbReference type="InterPro" id="IPR036942">
    <property type="entry name" value="Beta-barrel_TonB_sf"/>
</dbReference>
<evidence type="ECO:0000256" key="2">
    <source>
        <dbReference type="ARBA" id="ARBA00023136"/>
    </source>
</evidence>
<dbReference type="Gene3D" id="2.40.170.20">
    <property type="entry name" value="TonB-dependent receptor, beta-barrel domain"/>
    <property type="match status" value="1"/>
</dbReference>
<evidence type="ECO:0000256" key="3">
    <source>
        <dbReference type="ARBA" id="ARBA00023237"/>
    </source>
</evidence>
<keyword evidence="4" id="KW-0732">Signal</keyword>
<keyword evidence="5" id="KW-0675">Receptor</keyword>
<feature type="chain" id="PRO_5035180535" evidence="4">
    <location>
        <begin position="20"/>
        <end position="815"/>
    </location>
</feature>
<keyword evidence="2" id="KW-0472">Membrane</keyword>
<protein>
    <submittedName>
        <fullName evidence="5">TonB-dependent receptor</fullName>
    </submittedName>
</protein>
<evidence type="ECO:0000256" key="1">
    <source>
        <dbReference type="ARBA" id="ARBA00004442"/>
    </source>
</evidence>
<sequence length="815" mass="91962">MLKHYTLLLFCLLTAYSFAQPSQNVRGRVMDSETFSPITGAKVIVNTRDTTKVYGAVTDDNGSFFIPDVPIGKHQLSVTIFGYDDKTLTIDVNSGKETVLEIPITESYVSQSEEVIVTARKSGEVINELALISARQFSVEETDRYPGSRSDPARMASNFAGVQGADDSRNDIIVRGNSPLGVVWRVEGIDIPNPSHFAISGSTGGPVSILNNKILGNSDFFMSAFPAEYGNSTAAVFDLKLRNGNNQNHEFTGQFGFLGTELLAEGPMSKSGNSSYLVMGRYSTLSLFKSMGIQIGTDAVPTYGDGAFKFNWRLKNGANLSLFGIGGKSKIEILISEQTEYTTELYGEGDRDQYFGTAMAVSGLNYKQSISEKTYLSTTLAYSYEEQKSKHNYLLRHLDTLDKGTENETYRIVVDSIFQMMGYKYQHHKVSHHLAITHKFNTRHLIKAGLNTDLYYVVQRDSALPLVTDSIFEKRWDYEGAYILIQPFVQWKWRATEKMDVTAGLHAQYFSLSNSFSGIEPRLGWRWRIKNNQSVFAGAGMHSQTQPLYTYTYHRYDTNGDKIYHNKHMDFSKSIHTGIGYDIAIGKSWNIKTEAYYQHLYSLPVSIQPSYYSLINMGAGFQRFFPDSLKNTGTGTNYGLELTLQKFFDKSFFVLVTASLYDSKYKGSDGIIRNTSYNGNYVFNVLSGKEFKLGVKQSISLGLKATYAGGQRYGYVDVAETEKYHELIFLSDGFNTRRFRNYFRLDVKINWKYNAKKTTHEIGLDLVNVLNTKNLLSLAYAPNLSDPTVEPIAEKRQLGFLPLFYYKIDFRFSKK</sequence>
<organism evidence="5 6">
    <name type="scientific">Taishania pollutisoli</name>
    <dbReference type="NCBI Taxonomy" id="2766479"/>
    <lineage>
        <taxon>Bacteria</taxon>
        <taxon>Pseudomonadati</taxon>
        <taxon>Bacteroidota</taxon>
        <taxon>Flavobacteriia</taxon>
        <taxon>Flavobacteriales</taxon>
        <taxon>Crocinitomicaceae</taxon>
        <taxon>Taishania</taxon>
    </lineage>
</organism>
<dbReference type="GO" id="GO:0009279">
    <property type="term" value="C:cell outer membrane"/>
    <property type="evidence" value="ECO:0007669"/>
    <property type="project" value="UniProtKB-SubCell"/>
</dbReference>
<dbReference type="InterPro" id="IPR008969">
    <property type="entry name" value="CarboxyPept-like_regulatory"/>
</dbReference>
<keyword evidence="6" id="KW-1185">Reference proteome</keyword>
<dbReference type="SUPFAM" id="SSF49464">
    <property type="entry name" value="Carboxypeptidase regulatory domain-like"/>
    <property type="match status" value="1"/>
</dbReference>
<dbReference type="Gene3D" id="2.60.40.1120">
    <property type="entry name" value="Carboxypeptidase-like, regulatory domain"/>
    <property type="match status" value="1"/>
</dbReference>
<reference evidence="5" key="1">
    <citation type="submission" date="2020-09" db="EMBL/GenBank/DDBJ databases">
        <title>Taishania pollutisoli gen. nov., sp. nov., Isolated from Tetrabromobisphenol A-Contaminated Soil.</title>
        <authorList>
            <person name="Chen Q."/>
        </authorList>
    </citation>
    <scope>NUCLEOTIDE SEQUENCE</scope>
    <source>
        <strain evidence="5">CZZ-1</strain>
    </source>
</reference>
<accession>A0A8J6P804</accession>
<gene>
    <name evidence="5" type="ORF">H9Y05_14965</name>
</gene>
<comment type="caution">
    <text evidence="5">The sequence shown here is derived from an EMBL/GenBank/DDBJ whole genome shotgun (WGS) entry which is preliminary data.</text>
</comment>
<evidence type="ECO:0000256" key="4">
    <source>
        <dbReference type="SAM" id="SignalP"/>
    </source>
</evidence>
<proteinExistence type="predicted"/>
<name>A0A8J6P804_9FLAO</name>
<dbReference type="SUPFAM" id="SSF56935">
    <property type="entry name" value="Porins"/>
    <property type="match status" value="1"/>
</dbReference>
<feature type="signal peptide" evidence="4">
    <location>
        <begin position="1"/>
        <end position="19"/>
    </location>
</feature>
<dbReference type="Proteomes" id="UP000652681">
    <property type="component" value="Unassembled WGS sequence"/>
</dbReference>
<evidence type="ECO:0000313" key="6">
    <source>
        <dbReference type="Proteomes" id="UP000652681"/>
    </source>
</evidence>